<gene>
    <name evidence="5" type="ORF">JY500_21560</name>
</gene>
<evidence type="ECO:0000256" key="1">
    <source>
        <dbReference type="ARBA" id="ARBA00023015"/>
    </source>
</evidence>
<keyword evidence="6" id="KW-1185">Reference proteome</keyword>
<accession>A0ABX7M773</accession>
<dbReference type="Pfam" id="PF12833">
    <property type="entry name" value="HTH_18"/>
    <property type="match status" value="1"/>
</dbReference>
<dbReference type="PROSITE" id="PS01124">
    <property type="entry name" value="HTH_ARAC_FAMILY_2"/>
    <property type="match status" value="1"/>
</dbReference>
<evidence type="ECO:0000256" key="2">
    <source>
        <dbReference type="ARBA" id="ARBA00023125"/>
    </source>
</evidence>
<dbReference type="InterPro" id="IPR046532">
    <property type="entry name" value="DUF6597"/>
</dbReference>
<dbReference type="SMART" id="SM00342">
    <property type="entry name" value="HTH_ARAC"/>
    <property type="match status" value="1"/>
</dbReference>
<reference evidence="5 6" key="1">
    <citation type="submission" date="2021-02" db="EMBL/GenBank/DDBJ databases">
        <title>Niveibacterium changnyeongensis HC41.</title>
        <authorList>
            <person name="Kang M."/>
        </authorList>
    </citation>
    <scope>NUCLEOTIDE SEQUENCE [LARGE SCALE GENOMIC DNA]</scope>
    <source>
        <strain evidence="5 6">HC41</strain>
    </source>
</reference>
<evidence type="ECO:0000259" key="4">
    <source>
        <dbReference type="PROSITE" id="PS01124"/>
    </source>
</evidence>
<keyword evidence="3" id="KW-0804">Transcription</keyword>
<protein>
    <submittedName>
        <fullName evidence="5">AraC family transcriptional regulator</fullName>
    </submittedName>
</protein>
<organism evidence="5 6">
    <name type="scientific">Niveibacterium microcysteis</name>
    <dbReference type="NCBI Taxonomy" id="2811415"/>
    <lineage>
        <taxon>Bacteria</taxon>
        <taxon>Pseudomonadati</taxon>
        <taxon>Pseudomonadota</taxon>
        <taxon>Betaproteobacteria</taxon>
        <taxon>Rhodocyclales</taxon>
        <taxon>Rhodocyclaceae</taxon>
        <taxon>Niveibacterium</taxon>
    </lineage>
</organism>
<keyword evidence="2" id="KW-0238">DNA-binding</keyword>
<dbReference type="SUPFAM" id="SSF46689">
    <property type="entry name" value="Homeodomain-like"/>
    <property type="match status" value="1"/>
</dbReference>
<dbReference type="Pfam" id="PF20240">
    <property type="entry name" value="DUF6597"/>
    <property type="match status" value="1"/>
</dbReference>
<evidence type="ECO:0000256" key="3">
    <source>
        <dbReference type="ARBA" id="ARBA00023163"/>
    </source>
</evidence>
<proteinExistence type="predicted"/>
<keyword evidence="1" id="KW-0805">Transcription regulation</keyword>
<dbReference type="Proteomes" id="UP000663570">
    <property type="component" value="Chromosome"/>
</dbReference>
<name>A0ABX7M773_9RHOO</name>
<sequence>MHRYFVIPRPALQPYVDRLWGWESACAPTMPLLLPGTGAELMFHYRAPMAIDGVRGRRDLGAAYLLCARRAPHQPVAQGEVGFVSVRLRSGALRHFCPLPALALGDDAIPAADIWGAEGAAIAERVALAPDTGTRIALLQDWLLTCLTRYGKRQPAIELAVRALYYRHREVRIDALAEQLGMSRRHFERVFREQIGLTPKAFHRTARFHLTVRDLLLGGDGDYLAAALDHGYYDQAHFIHDFQGFVGRAPARFLQTATPAAHFYNPPIFAPDKVPLPR</sequence>
<dbReference type="InterPro" id="IPR050204">
    <property type="entry name" value="AraC_XylS_family_regulators"/>
</dbReference>
<dbReference type="InterPro" id="IPR009057">
    <property type="entry name" value="Homeodomain-like_sf"/>
</dbReference>
<evidence type="ECO:0000313" key="6">
    <source>
        <dbReference type="Proteomes" id="UP000663570"/>
    </source>
</evidence>
<dbReference type="Gene3D" id="1.10.10.60">
    <property type="entry name" value="Homeodomain-like"/>
    <property type="match status" value="1"/>
</dbReference>
<dbReference type="PANTHER" id="PTHR46796">
    <property type="entry name" value="HTH-TYPE TRANSCRIPTIONAL ACTIVATOR RHAS-RELATED"/>
    <property type="match status" value="1"/>
</dbReference>
<evidence type="ECO:0000313" key="5">
    <source>
        <dbReference type="EMBL" id="QSI76998.1"/>
    </source>
</evidence>
<dbReference type="EMBL" id="CP071060">
    <property type="protein sequence ID" value="QSI76998.1"/>
    <property type="molecule type" value="Genomic_DNA"/>
</dbReference>
<dbReference type="RefSeq" id="WP_206254566.1">
    <property type="nucleotide sequence ID" value="NZ_CP071060.1"/>
</dbReference>
<dbReference type="InterPro" id="IPR018060">
    <property type="entry name" value="HTH_AraC"/>
</dbReference>
<feature type="domain" description="HTH araC/xylS-type" evidence="4">
    <location>
        <begin position="154"/>
        <end position="256"/>
    </location>
</feature>